<dbReference type="PANTHER" id="PTHR46268">
    <property type="entry name" value="STRESS RESPONSE PROTEIN NHAX"/>
    <property type="match status" value="1"/>
</dbReference>
<dbReference type="SUPFAM" id="SSF52402">
    <property type="entry name" value="Adenine nucleotide alpha hydrolases-like"/>
    <property type="match status" value="2"/>
</dbReference>
<sequence length="336" mass="35179">MAAASDAAILVGLGAERNLPVVRLAAQEAAAHGRPLCLLHAFNWTAALEAPSIAGPRADAEELIARAAEIANEVEPGLPVSGEIVEGAPVATLVRRSESAFLLAVGDGGMAACDDCVPAEAPAVQLAARAGCPVLVVRREPPPQGPVLVGVDGSDSSRAALEFAFDCAARREVRLLAVRVVEPEDGAEDPELLVGMVARASRRFPSVATECHTLHGDPGTVLVEQSRSAQLALVAARGDEPWRGMLGAVSQALLYHSPAPLIVVRGGRGCRWTGAMPTARGTNGPDPHRRRPGKLRPARTNPRSEDAGFPYPREAHADGHRSRPAQPPDRRRAAPA</sequence>
<dbReference type="InterPro" id="IPR006015">
    <property type="entry name" value="Universal_stress_UspA"/>
</dbReference>
<dbReference type="PANTHER" id="PTHR46268:SF6">
    <property type="entry name" value="UNIVERSAL STRESS PROTEIN UP12"/>
    <property type="match status" value="1"/>
</dbReference>
<dbReference type="Pfam" id="PF00582">
    <property type="entry name" value="Usp"/>
    <property type="match status" value="2"/>
</dbReference>
<feature type="region of interest" description="Disordered" evidence="2">
    <location>
        <begin position="273"/>
        <end position="336"/>
    </location>
</feature>
<dbReference type="STRING" id="47871.GA0070608_0219"/>
<reference evidence="4 5" key="1">
    <citation type="submission" date="2016-06" db="EMBL/GenBank/DDBJ databases">
        <authorList>
            <person name="Kjaerup R.B."/>
            <person name="Dalgaard T.S."/>
            <person name="Juul-Madsen H.R."/>
        </authorList>
    </citation>
    <scope>NUCLEOTIDE SEQUENCE [LARGE SCALE GENOMIC DNA]</scope>
    <source>
        <strain evidence="4 5">DSM 43363</strain>
    </source>
</reference>
<evidence type="ECO:0000313" key="4">
    <source>
        <dbReference type="EMBL" id="SCL47441.1"/>
    </source>
</evidence>
<dbReference type="OrthoDB" id="3404132at2"/>
<comment type="similarity">
    <text evidence="1">Belongs to the universal stress protein A family.</text>
</comment>
<name>A0A1C6U0P1_9ACTN</name>
<feature type="compositionally biased region" description="Basic residues" evidence="2">
    <location>
        <begin position="288"/>
        <end position="297"/>
    </location>
</feature>
<organism evidence="4 5">
    <name type="scientific">Micromonospora peucetia</name>
    <dbReference type="NCBI Taxonomy" id="47871"/>
    <lineage>
        <taxon>Bacteria</taxon>
        <taxon>Bacillati</taxon>
        <taxon>Actinomycetota</taxon>
        <taxon>Actinomycetes</taxon>
        <taxon>Micromonosporales</taxon>
        <taxon>Micromonosporaceae</taxon>
        <taxon>Micromonospora</taxon>
    </lineage>
</organism>
<protein>
    <submittedName>
        <fullName evidence="4">Nucleotide-binding universal stress protein, UspA family</fullName>
    </submittedName>
</protein>
<gene>
    <name evidence="4" type="ORF">GA0070608_0219</name>
</gene>
<dbReference type="InterPro" id="IPR006016">
    <property type="entry name" value="UspA"/>
</dbReference>
<evidence type="ECO:0000259" key="3">
    <source>
        <dbReference type="Pfam" id="PF00582"/>
    </source>
</evidence>
<dbReference type="PRINTS" id="PR01438">
    <property type="entry name" value="UNVRSLSTRESS"/>
</dbReference>
<evidence type="ECO:0000256" key="2">
    <source>
        <dbReference type="SAM" id="MobiDB-lite"/>
    </source>
</evidence>
<proteinExistence type="inferred from homology"/>
<feature type="domain" description="UspA" evidence="3">
    <location>
        <begin position="146"/>
        <end position="265"/>
    </location>
</feature>
<accession>A0A1C6U0P1</accession>
<feature type="domain" description="UspA" evidence="3">
    <location>
        <begin position="9"/>
        <end position="138"/>
    </location>
</feature>
<dbReference type="InterPro" id="IPR014729">
    <property type="entry name" value="Rossmann-like_a/b/a_fold"/>
</dbReference>
<dbReference type="EMBL" id="FMIC01000002">
    <property type="protein sequence ID" value="SCL47441.1"/>
    <property type="molecule type" value="Genomic_DNA"/>
</dbReference>
<evidence type="ECO:0000313" key="5">
    <source>
        <dbReference type="Proteomes" id="UP000199343"/>
    </source>
</evidence>
<dbReference type="Gene3D" id="3.40.50.620">
    <property type="entry name" value="HUPs"/>
    <property type="match status" value="2"/>
</dbReference>
<dbReference type="AlphaFoldDB" id="A0A1C6U0P1"/>
<dbReference type="Proteomes" id="UP000199343">
    <property type="component" value="Unassembled WGS sequence"/>
</dbReference>
<evidence type="ECO:0000256" key="1">
    <source>
        <dbReference type="ARBA" id="ARBA00008791"/>
    </source>
</evidence>